<evidence type="ECO:0000313" key="3">
    <source>
        <dbReference type="Proteomes" id="UP001313282"/>
    </source>
</evidence>
<keyword evidence="3" id="KW-1185">Reference proteome</keyword>
<sequence length="150" mass="16266">MEPSKQPLQNDGAPNRQRRHSDPSGHRSENPPTLPTTSATNEVAKAGPVVNTSNYMRAMAEFDALTANGYPLVNQPEPGSIGEISNLMQNCNITNPNGTNIDHAFLNHFGIPISHWSLQLLEAAKQTGDFTGLARIVDILDHFARVGRGV</sequence>
<protein>
    <submittedName>
        <fullName evidence="2">Uncharacterized protein</fullName>
    </submittedName>
</protein>
<comment type="caution">
    <text evidence="2">The sequence shown here is derived from an EMBL/GenBank/DDBJ whole genome shotgun (WGS) entry which is preliminary data.</text>
</comment>
<evidence type="ECO:0000256" key="1">
    <source>
        <dbReference type="SAM" id="MobiDB-lite"/>
    </source>
</evidence>
<dbReference type="Proteomes" id="UP001313282">
    <property type="component" value="Unassembled WGS sequence"/>
</dbReference>
<organism evidence="2 3">
    <name type="scientific">Orbilia javanica</name>
    <dbReference type="NCBI Taxonomy" id="47235"/>
    <lineage>
        <taxon>Eukaryota</taxon>
        <taxon>Fungi</taxon>
        <taxon>Dikarya</taxon>
        <taxon>Ascomycota</taxon>
        <taxon>Pezizomycotina</taxon>
        <taxon>Orbiliomycetes</taxon>
        <taxon>Orbiliales</taxon>
        <taxon>Orbiliaceae</taxon>
        <taxon>Orbilia</taxon>
    </lineage>
</organism>
<feature type="compositionally biased region" description="Basic and acidic residues" evidence="1">
    <location>
        <begin position="20"/>
        <end position="29"/>
    </location>
</feature>
<feature type="region of interest" description="Disordered" evidence="1">
    <location>
        <begin position="1"/>
        <end position="48"/>
    </location>
</feature>
<proteinExistence type="predicted"/>
<dbReference type="EMBL" id="JAVHNR010000001">
    <property type="protein sequence ID" value="KAK6356715.1"/>
    <property type="molecule type" value="Genomic_DNA"/>
</dbReference>
<reference evidence="2 3" key="1">
    <citation type="submission" date="2019-10" db="EMBL/GenBank/DDBJ databases">
        <authorList>
            <person name="Palmer J.M."/>
        </authorList>
    </citation>
    <scope>NUCLEOTIDE SEQUENCE [LARGE SCALE GENOMIC DNA]</scope>
    <source>
        <strain evidence="2 3">TWF718</strain>
    </source>
</reference>
<name>A0AAN8RGY6_9PEZI</name>
<evidence type="ECO:0000313" key="2">
    <source>
        <dbReference type="EMBL" id="KAK6356715.1"/>
    </source>
</evidence>
<dbReference type="AlphaFoldDB" id="A0AAN8RGY6"/>
<accession>A0AAN8RGY6</accession>
<gene>
    <name evidence="2" type="ORF">TWF718_001057</name>
</gene>